<reference evidence="2" key="1">
    <citation type="journal article" date="2019" name="Int. J. Syst. Evol. Microbiol.">
        <title>The Global Catalogue of Microorganisms (GCM) 10K type strain sequencing project: providing services to taxonomists for standard genome sequencing and annotation.</title>
        <authorList>
            <consortium name="The Broad Institute Genomics Platform"/>
            <consortium name="The Broad Institute Genome Sequencing Center for Infectious Disease"/>
            <person name="Wu L."/>
            <person name="Ma J."/>
        </authorList>
    </citation>
    <scope>NUCLEOTIDE SEQUENCE [LARGE SCALE GENOMIC DNA]</scope>
    <source>
        <strain evidence="2">CGMCC 1.12477</strain>
    </source>
</reference>
<evidence type="ECO:0008006" key="3">
    <source>
        <dbReference type="Google" id="ProtNLM"/>
    </source>
</evidence>
<keyword evidence="2" id="KW-1185">Reference proteome</keyword>
<evidence type="ECO:0000313" key="1">
    <source>
        <dbReference type="EMBL" id="MFD1511154.1"/>
    </source>
</evidence>
<evidence type="ECO:0000313" key="2">
    <source>
        <dbReference type="Proteomes" id="UP001597186"/>
    </source>
</evidence>
<dbReference type="RefSeq" id="WP_379918049.1">
    <property type="nucleotide sequence ID" value="NZ_JBHUDD010000153.1"/>
</dbReference>
<gene>
    <name evidence="1" type="ORF">ACFTOW_17360</name>
</gene>
<comment type="caution">
    <text evidence="1">The sequence shown here is derived from an EMBL/GenBank/DDBJ whole genome shotgun (WGS) entry which is preliminary data.</text>
</comment>
<dbReference type="Proteomes" id="UP001597186">
    <property type="component" value="Unassembled WGS sequence"/>
</dbReference>
<proteinExistence type="predicted"/>
<dbReference type="EMBL" id="JBHUDD010000153">
    <property type="protein sequence ID" value="MFD1511154.1"/>
    <property type="molecule type" value="Genomic_DNA"/>
</dbReference>
<protein>
    <recommendedName>
        <fullName evidence="3">Sulfotransferase family protein</fullName>
    </recommendedName>
</protein>
<organism evidence="1 2">
    <name type="scientific">Lacimonas salitolerans</name>
    <dbReference type="NCBI Taxonomy" id="1323750"/>
    <lineage>
        <taxon>Bacteria</taxon>
        <taxon>Pseudomonadati</taxon>
        <taxon>Pseudomonadota</taxon>
        <taxon>Alphaproteobacteria</taxon>
        <taxon>Rhodobacterales</taxon>
        <taxon>Paracoccaceae</taxon>
        <taxon>Lacimonas</taxon>
    </lineage>
</organism>
<accession>A0ABW4EMK0</accession>
<name>A0ABW4EMK0_9RHOB</name>
<sequence>MSQRQFIFVIAPARSGTGFLAELLRQNLQGAAHVIRARQGWRDPGVHGPDGAHHMCFGAVGNDTTVRAFWQQKIQRLIRSKASVVAETDPGFARAGLIENIAPLTQAGRVDLVVLGRETSPLMWSLMNRLALHVENARWLTALDPRLPNVIVDPKPFNAAKVPGQTLWYIHEMRTRAEYYRLLLRGTPNIRLHECSLEQITTRDGAGALLAALGHGADDLALPGPVNTLRHTYFNAGMQARCEGLVTKFRVDPVQIAAEYFEAGRRLELGPKQRLSAPPDARVH</sequence>